<evidence type="ECO:0000256" key="8">
    <source>
        <dbReference type="ARBA" id="ARBA00022840"/>
    </source>
</evidence>
<feature type="compositionally biased region" description="Basic and acidic residues" evidence="10">
    <location>
        <begin position="370"/>
        <end position="381"/>
    </location>
</feature>
<keyword evidence="3" id="KW-0540">Nuclease</keyword>
<dbReference type="InterPro" id="IPR001650">
    <property type="entry name" value="Helicase_C-like"/>
</dbReference>
<dbReference type="Gene3D" id="1.10.3210.30">
    <property type="match status" value="1"/>
</dbReference>
<name>A0A1M5LD15_STRHI</name>
<dbReference type="PROSITE" id="PS51192">
    <property type="entry name" value="HELICASE_ATP_BIND_1"/>
    <property type="match status" value="1"/>
</dbReference>
<keyword evidence="9" id="KW-0051">Antiviral defense</keyword>
<dbReference type="GO" id="GO:0016787">
    <property type="term" value="F:hydrolase activity"/>
    <property type="evidence" value="ECO:0007669"/>
    <property type="project" value="UniProtKB-KW"/>
</dbReference>
<dbReference type="InterPro" id="IPR014001">
    <property type="entry name" value="Helicase_ATP-bd"/>
</dbReference>
<dbReference type="SMART" id="SM00490">
    <property type="entry name" value="HELICc"/>
    <property type="match status" value="1"/>
</dbReference>
<evidence type="ECO:0000256" key="7">
    <source>
        <dbReference type="ARBA" id="ARBA00022806"/>
    </source>
</evidence>
<comment type="similarity">
    <text evidence="2">In the central section; belongs to the CRISPR-associated helicase Cas3 family.</text>
</comment>
<evidence type="ECO:0000256" key="5">
    <source>
        <dbReference type="ARBA" id="ARBA00022741"/>
    </source>
</evidence>
<keyword evidence="6" id="KW-0378">Hydrolase</keyword>
<dbReference type="SMART" id="SM00487">
    <property type="entry name" value="DEXDc"/>
    <property type="match status" value="1"/>
</dbReference>
<feature type="region of interest" description="Disordered" evidence="10">
    <location>
        <begin position="367"/>
        <end position="392"/>
    </location>
</feature>
<keyword evidence="7" id="KW-0347">Helicase</keyword>
<dbReference type="InterPro" id="IPR038257">
    <property type="entry name" value="CRISPR-assoc_Cas3_HD_sf"/>
</dbReference>
<proteinExistence type="inferred from homology"/>
<evidence type="ECO:0000259" key="12">
    <source>
        <dbReference type="PROSITE" id="PS51643"/>
    </source>
</evidence>
<sequence>MPDLRAFWGKAGKSNTPHPLLCHALDTAAVAELLYPLMLGPRCREELEAAFKGLGDPVAWVAVLCGLHDLGKCSPAFQGLRADLALDLLGDHAAEDIRRLSRFKDVGRTDTPHGLLTAVHMDRLLKRWGASWEAAHAIAWVLGGHHGTIPYDDEVREARAAVGHHGGQKWADWCDALVDELCRLRGLPNPASLPWNEVRLGLVGSIGLAGLTSVSDWIASARCEDKYAGAGVDLESYAAETKKVAQDAVDRREWSPWKPPADTRFQTLFPDVEPRPVQVAVEKVTSGKSRPGLLIVEAPTGEGKTKVALQAAATFVRQLGLAGFYFGLPTRATANQIFTESAEFLAGQPDPLRVRLLHGAADEYLVGQEPKAEEERRKKDLQPCNVDSDGEGDGDAAAREWFTLKRALLASVGVGTWDQALMAAIRAPHVFVRMAALSNKVVILDEVHAYDRYMSTLLDRLLWWLGRFEVPVILLSATLPEHRRSKLVQCWRAGALRLRPEQVSTPLTAPGYPRVTWADREGDEVTLVEELVEVGVSELNANRVVRLIRLGDDDVVSWVLEQIDAGGCAAIIHNLKSRVHETYEKLEKAVEQLPEDERPELIWITGEMETADRQKVEKRLREAFGKNGTRPKRAVVVGTQVLEQSLDLDFDVMVSDLAPVDSMVQRMGRLHRHRKREETPVLAITGVGEKAAGPTFPPYTLSVYLRSTLTRTWALLRERSEIRSPDEVAELVDAVYDPKDLIVCPEGWEEAWQDNEDRRNLALEGMEYKARIVYLPQPSDDQSLRRLTERSKGARHTRSRSGKR</sequence>
<dbReference type="CDD" id="cd09641">
    <property type="entry name" value="Cas3''_I"/>
    <property type="match status" value="1"/>
</dbReference>
<dbReference type="STRING" id="2017.SAMN05444320_11169"/>
<dbReference type="InterPro" id="IPR006483">
    <property type="entry name" value="CRISPR-assoc_Cas3_HD"/>
</dbReference>
<dbReference type="PROSITE" id="PS51643">
    <property type="entry name" value="HD_CAS3"/>
    <property type="match status" value="1"/>
</dbReference>
<evidence type="ECO:0000259" key="11">
    <source>
        <dbReference type="PROSITE" id="PS51192"/>
    </source>
</evidence>
<dbReference type="GO" id="GO:0005524">
    <property type="term" value="F:ATP binding"/>
    <property type="evidence" value="ECO:0007669"/>
    <property type="project" value="UniProtKB-KW"/>
</dbReference>
<dbReference type="GO" id="GO:0046872">
    <property type="term" value="F:metal ion binding"/>
    <property type="evidence" value="ECO:0007669"/>
    <property type="project" value="UniProtKB-KW"/>
</dbReference>
<evidence type="ECO:0000256" key="1">
    <source>
        <dbReference type="ARBA" id="ARBA00006847"/>
    </source>
</evidence>
<feature type="compositionally biased region" description="Basic residues" evidence="10">
    <location>
        <begin position="793"/>
        <end position="804"/>
    </location>
</feature>
<reference evidence="13 14" key="1">
    <citation type="submission" date="2016-11" db="EMBL/GenBank/DDBJ databases">
        <authorList>
            <person name="Jaros S."/>
            <person name="Januszkiewicz K."/>
            <person name="Wedrychowicz H."/>
        </authorList>
    </citation>
    <scope>NUCLEOTIDE SEQUENCE [LARGE SCALE GENOMIC DNA]</scope>
    <source>
        <strain evidence="13 14">DSM 44523</strain>
    </source>
</reference>
<evidence type="ECO:0000256" key="6">
    <source>
        <dbReference type="ARBA" id="ARBA00022801"/>
    </source>
</evidence>
<protein>
    <submittedName>
        <fullName evidence="13">CRISPR-associated helicase, Cas3 family</fullName>
    </submittedName>
</protein>
<keyword evidence="5" id="KW-0547">Nucleotide-binding</keyword>
<evidence type="ECO:0000313" key="14">
    <source>
        <dbReference type="Proteomes" id="UP000184501"/>
    </source>
</evidence>
<dbReference type="PANTHER" id="PTHR47963">
    <property type="entry name" value="DEAD-BOX ATP-DEPENDENT RNA HELICASE 47, MITOCHONDRIAL"/>
    <property type="match status" value="1"/>
</dbReference>
<dbReference type="GO" id="GO:0003723">
    <property type="term" value="F:RNA binding"/>
    <property type="evidence" value="ECO:0007669"/>
    <property type="project" value="TreeGrafter"/>
</dbReference>
<evidence type="ECO:0000256" key="10">
    <source>
        <dbReference type="SAM" id="MobiDB-lite"/>
    </source>
</evidence>
<dbReference type="InterPro" id="IPR027417">
    <property type="entry name" value="P-loop_NTPase"/>
</dbReference>
<keyword evidence="4" id="KW-0479">Metal-binding</keyword>
<dbReference type="GO" id="GO:0003724">
    <property type="term" value="F:RNA helicase activity"/>
    <property type="evidence" value="ECO:0007669"/>
    <property type="project" value="TreeGrafter"/>
</dbReference>
<dbReference type="RefSeq" id="WP_073488656.1">
    <property type="nucleotide sequence ID" value="NZ_FQVN01000011.1"/>
</dbReference>
<dbReference type="CDD" id="cd17930">
    <property type="entry name" value="DEXHc_cas3"/>
    <property type="match status" value="1"/>
</dbReference>
<evidence type="ECO:0000256" key="2">
    <source>
        <dbReference type="ARBA" id="ARBA00009046"/>
    </source>
</evidence>
<accession>A0A1M5LD15</accession>
<dbReference type="NCBIfam" id="TIGR01587">
    <property type="entry name" value="cas3_core"/>
    <property type="match status" value="1"/>
</dbReference>
<evidence type="ECO:0000256" key="9">
    <source>
        <dbReference type="ARBA" id="ARBA00023118"/>
    </source>
</evidence>
<dbReference type="InterPro" id="IPR054712">
    <property type="entry name" value="Cas3-like_dom"/>
</dbReference>
<dbReference type="OrthoDB" id="9810236at2"/>
<gene>
    <name evidence="13" type="ORF">SAMN05444320_11169</name>
</gene>
<keyword evidence="8" id="KW-0067">ATP-binding</keyword>
<dbReference type="InterPro" id="IPR050547">
    <property type="entry name" value="DEAD_box_RNA_helicases"/>
</dbReference>
<dbReference type="GO" id="GO:0051607">
    <property type="term" value="P:defense response to virus"/>
    <property type="evidence" value="ECO:0007669"/>
    <property type="project" value="UniProtKB-KW"/>
</dbReference>
<dbReference type="Pfam" id="PF18019">
    <property type="entry name" value="Cas3_HD"/>
    <property type="match status" value="1"/>
</dbReference>
<dbReference type="EMBL" id="FQVN01000011">
    <property type="protein sequence ID" value="SHG62951.1"/>
    <property type="molecule type" value="Genomic_DNA"/>
</dbReference>
<keyword evidence="14" id="KW-1185">Reference proteome</keyword>
<comment type="similarity">
    <text evidence="1">In the N-terminal section; belongs to the CRISPR-associated nuclease Cas3-HD family.</text>
</comment>
<feature type="domain" description="HD Cas3-type" evidence="12">
    <location>
        <begin position="13"/>
        <end position="218"/>
    </location>
</feature>
<evidence type="ECO:0000256" key="4">
    <source>
        <dbReference type="ARBA" id="ARBA00022723"/>
    </source>
</evidence>
<evidence type="ECO:0000256" key="3">
    <source>
        <dbReference type="ARBA" id="ARBA00022722"/>
    </source>
</evidence>
<dbReference type="Proteomes" id="UP000184501">
    <property type="component" value="Unassembled WGS sequence"/>
</dbReference>
<dbReference type="GO" id="GO:0004518">
    <property type="term" value="F:nuclease activity"/>
    <property type="evidence" value="ECO:0007669"/>
    <property type="project" value="UniProtKB-KW"/>
</dbReference>
<feature type="compositionally biased region" description="Basic and acidic residues" evidence="10">
    <location>
        <begin position="782"/>
        <end position="792"/>
    </location>
</feature>
<dbReference type="NCBIfam" id="TIGR01596">
    <property type="entry name" value="cas3_HD"/>
    <property type="match status" value="1"/>
</dbReference>
<dbReference type="AlphaFoldDB" id="A0A1M5LD15"/>
<dbReference type="Pfam" id="PF22590">
    <property type="entry name" value="Cas3-like_C_2"/>
    <property type="match status" value="1"/>
</dbReference>
<feature type="domain" description="Helicase ATP-binding" evidence="11">
    <location>
        <begin position="285"/>
        <end position="497"/>
    </location>
</feature>
<evidence type="ECO:0000313" key="13">
    <source>
        <dbReference type="EMBL" id="SHG62951.1"/>
    </source>
</evidence>
<feature type="region of interest" description="Disordered" evidence="10">
    <location>
        <begin position="782"/>
        <end position="804"/>
    </location>
</feature>
<dbReference type="PANTHER" id="PTHR47963:SF9">
    <property type="entry name" value="CRISPR-ASSOCIATED ENDONUCLEASE_HELICASE CAS3"/>
    <property type="match status" value="1"/>
</dbReference>
<dbReference type="InterPro" id="IPR006474">
    <property type="entry name" value="Helicase_Cas3_CRISPR-ass_core"/>
</dbReference>
<dbReference type="SUPFAM" id="SSF52540">
    <property type="entry name" value="P-loop containing nucleoside triphosphate hydrolases"/>
    <property type="match status" value="1"/>
</dbReference>
<organism evidence="13 14">
    <name type="scientific">Streptoalloteichus hindustanus</name>
    <dbReference type="NCBI Taxonomy" id="2017"/>
    <lineage>
        <taxon>Bacteria</taxon>
        <taxon>Bacillati</taxon>
        <taxon>Actinomycetota</taxon>
        <taxon>Actinomycetes</taxon>
        <taxon>Pseudonocardiales</taxon>
        <taxon>Pseudonocardiaceae</taxon>
        <taxon>Streptoalloteichus</taxon>
    </lineage>
</organism>
<dbReference type="Gene3D" id="3.40.50.300">
    <property type="entry name" value="P-loop containing nucleotide triphosphate hydrolases"/>
    <property type="match status" value="2"/>
</dbReference>